<dbReference type="GO" id="GO:0005886">
    <property type="term" value="C:plasma membrane"/>
    <property type="evidence" value="ECO:0007669"/>
    <property type="project" value="TreeGrafter"/>
</dbReference>
<keyword evidence="8 12" id="KW-0472">Membrane</keyword>
<dbReference type="InterPro" id="IPR026899">
    <property type="entry name" value="FKS1-like_dom1"/>
</dbReference>
<feature type="transmembrane region" description="Helical" evidence="12">
    <location>
        <begin position="1758"/>
        <end position="1782"/>
    </location>
</feature>
<comment type="caution">
    <text evidence="14">The sequence shown here is derived from an EMBL/GenBank/DDBJ whole genome shotgun (WGS) entry which is preliminary data.</text>
</comment>
<protein>
    <recommendedName>
        <fullName evidence="3">1,3-beta-glucan synthase</fullName>
        <ecNumber evidence="3">2.4.1.34</ecNumber>
    </recommendedName>
    <alternativeName>
        <fullName evidence="9">1,3-beta-D-glucan-UDP glucosyltransferase</fullName>
    </alternativeName>
</protein>
<feature type="transmembrane region" description="Helical" evidence="12">
    <location>
        <begin position="1600"/>
        <end position="1620"/>
    </location>
</feature>
<feature type="domain" description="1,3-beta-glucan synthase component FKS1-like" evidence="13">
    <location>
        <begin position="267"/>
        <end position="378"/>
    </location>
</feature>
<reference evidence="14 15" key="1">
    <citation type="journal article" date="2023" name="Elife">
        <title>Identification of key yeast species and microbe-microbe interactions impacting larval growth of Drosophila in the wild.</title>
        <authorList>
            <person name="Mure A."/>
            <person name="Sugiura Y."/>
            <person name="Maeda R."/>
            <person name="Honda K."/>
            <person name="Sakurai N."/>
            <person name="Takahashi Y."/>
            <person name="Watada M."/>
            <person name="Katoh T."/>
            <person name="Gotoh A."/>
            <person name="Gotoh Y."/>
            <person name="Taniguchi I."/>
            <person name="Nakamura K."/>
            <person name="Hayashi T."/>
            <person name="Katayama T."/>
            <person name="Uemura T."/>
            <person name="Hattori Y."/>
        </authorList>
    </citation>
    <scope>NUCLEOTIDE SEQUENCE [LARGE SCALE GENOMIC DNA]</scope>
    <source>
        <strain evidence="14 15">SB-73</strain>
    </source>
</reference>
<name>A0AAV5RGV3_STABA</name>
<evidence type="ECO:0000256" key="11">
    <source>
        <dbReference type="SAM" id="MobiDB-lite"/>
    </source>
</evidence>
<evidence type="ECO:0000256" key="1">
    <source>
        <dbReference type="ARBA" id="ARBA00004141"/>
    </source>
</evidence>
<feature type="transmembrane region" description="Helical" evidence="12">
    <location>
        <begin position="1363"/>
        <end position="1383"/>
    </location>
</feature>
<sequence>MQNYQRDFGFKFESDLWRNNSRGTNGVEYSDPNTPALTPTPANGSKIVDTDDRGFPIFKNLTSGVHWNPNSYPGWTQNNKGFEFGDEDYNSTASSSLNGPNSNKSKEDYKNMDEQLAFFSIDYIASVVDEVRNTLGFQFDASINVFELLMSQLDSRASRMSRQEALRSLHNDYISGLHSNFRKWYFAAEMDVLDRELERKYKSAEGLYPFSETENTNIGEPQLQVLSSQDQNATQDSEQKNVYEFEEITLQESQDEWDYFMQSSSNKSRLVDVIIYLSCWTEANQIRFMPECLAFIVESAKEFYYNEDGKNEGLVYPGYFLENVITPLYSCYRLYNYQKISNRWVHKDGDHKSYIGYDDMNQLFWYRKGLEKIKLVVRDLKKEDDRDEMMELVRLPKNEWYTALAHVNWLPVFNKTYRETRTWLHVLTNFSRMWILHLSMFWFYTSANSSSLYVKDYNYMDPQSASMLFTMAVTCLGGSIGPFLTVLGLFGELRFVPRSFAGAEPVFYRLIVTIILLAVHLAGCTAIIVLNPWKSQTFGFNAATSVGMTLIVFSAIYTLYYSTIPPKYLYNFTFGQKRNRSRSKANSNSSSSRRFLANKYFTASFPKLTRKGVLISWMMWILVYTSKFLESYFYLSLNLKDPLRELKIMDLNELCVSERFLGNFICSVYPKVVLFFLVVTDFVLFCLDTYLWYVIFNTLISISIALQNGTSIWTPWTNAFSRLPQRISAKILAPKLDVQQNYSDGFSLRIIWNSIVESMRAENLLNYEESKKLMYINPSTGEPRFFTVEEDSKYLGRSEQTGAYRRVSFFAQSLSTPMPNASSVDEMPAFTVLVPYYKEKMILSLSETIKAGAQSKITILEYLQKLYPSEWENYVEDVTTQKKTAEQERSKRETSRNSFMVLQKLGFDSLDPNDTNKTRLWCSKRAQTLYRTISGFANYSSAIKVLYLSESEEVPDEEMIHNAHSLCNRKFRLLVAMQLYQSFNEDQLRDLEMILSEVPDLVISYVEHKKNQDGVDEYYSCLFDSTCPLLDTGKRIPKIRIKLSGDPILGDGKSDNQNSVIPFYRGEYIQLVDANQDNYLEECLKIRNLLMEFQTSDVREPDSEEDYDLESCGFNDTSEPVAIVGAREYIFSENIGILGDVAAGKEQTFGTLFARTLATVGAKLHYGHPDFVNGIFMTTRGGISKGQRGLHLNEDIYAGMTAVLRGGRIRHSEYLQCGKGRDLGFVSILNFTSKIGAGMGEQILSREYYYMGTQLPIDRFTSFYFAHPGFHINNLFITLALELLLLIILWAASIASVNTICDFDQSTSLTAPHTPSGCINIIPLLHWIRHCVISIFLVFFVSLCPLFFHELIEKGLLVSLTRVLKHFASLSMFFEVFVAHIYARSFAEDLNVGGARYVATGRDFATNRANFHKLYSGYSTEIIIGINAMLALVYASSVLWHPCYLWFWITSVSLCVSPNLYNPHQFSFFDFFLDYGSLLHWFFGSSGDKDTWVQYIRLTRQKITGISRTSRKNTDVSKPNFRNMVLIQLGTSLLYAMCYILPYAYVTTQMENENAGKMSALVRIGLCSGLPIAASLVVHCLMFLISIFLNLIQIKNFADIIAMCVHCTSVLLLIASWWVIHIFEDYNILVTILGVMAEYSVHRLVCTVFTICLHKQYSDSQSNTPWWNGKWQNVGWRCIYLIPNELVTKLTESIDFSYDFIACHALLITQIPLVLFPYSDKVHSLFLLWLRPSVTSEASKVSSIAISKKQRQKNKFKAFKYLAAFTLVCATVCSLLTLPLFVPHRILDQVAYQTTNLLQK</sequence>
<feature type="transmembrane region" description="Helical" evidence="12">
    <location>
        <begin position="1327"/>
        <end position="1351"/>
    </location>
</feature>
<dbReference type="EMBL" id="BTGC01000003">
    <property type="protein sequence ID" value="GMM50227.1"/>
    <property type="molecule type" value="Genomic_DNA"/>
</dbReference>
<dbReference type="GO" id="GO:0051278">
    <property type="term" value="P:fungal-type cell wall polysaccharide biosynthetic process"/>
    <property type="evidence" value="ECO:0007669"/>
    <property type="project" value="TreeGrafter"/>
</dbReference>
<feature type="compositionally biased region" description="Low complexity" evidence="11">
    <location>
        <begin position="32"/>
        <end position="43"/>
    </location>
</feature>
<feature type="transmembrane region" description="Helical" evidence="12">
    <location>
        <begin position="1422"/>
        <end position="1447"/>
    </location>
</feature>
<dbReference type="SMART" id="SM01205">
    <property type="entry name" value="FKS1_dom1"/>
    <property type="match status" value="1"/>
</dbReference>
<gene>
    <name evidence="14" type="ORF">DASB73_011850</name>
</gene>
<keyword evidence="7 12" id="KW-1133">Transmembrane helix</keyword>
<feature type="transmembrane region" description="Helical" evidence="12">
    <location>
        <begin position="1560"/>
        <end position="1588"/>
    </location>
</feature>
<evidence type="ECO:0000256" key="12">
    <source>
        <dbReference type="SAM" id="Phobius"/>
    </source>
</evidence>
<evidence type="ECO:0000256" key="7">
    <source>
        <dbReference type="ARBA" id="ARBA00022989"/>
    </source>
</evidence>
<feature type="transmembrane region" description="Helical" evidence="12">
    <location>
        <begin position="465"/>
        <end position="490"/>
    </location>
</feature>
<feature type="region of interest" description="Disordered" evidence="11">
    <location>
        <begin position="23"/>
        <end position="48"/>
    </location>
</feature>
<keyword evidence="5" id="KW-0808">Transferase</keyword>
<feature type="transmembrane region" description="Helical" evidence="12">
    <location>
        <begin position="1525"/>
        <end position="1545"/>
    </location>
</feature>
<feature type="transmembrane region" description="Helical" evidence="12">
    <location>
        <begin position="538"/>
        <end position="560"/>
    </location>
</feature>
<dbReference type="PANTHER" id="PTHR12741">
    <property type="entry name" value="LYST-INTERACTING PROTEIN LIP5 DOPAMINE RESPONSIVE PROTEIN DRG-1"/>
    <property type="match status" value="1"/>
</dbReference>
<evidence type="ECO:0000256" key="4">
    <source>
        <dbReference type="ARBA" id="ARBA00022676"/>
    </source>
</evidence>
<feature type="transmembrane region" description="Helical" evidence="12">
    <location>
        <begin position="660"/>
        <end position="684"/>
    </location>
</feature>
<evidence type="ECO:0000256" key="3">
    <source>
        <dbReference type="ARBA" id="ARBA00012589"/>
    </source>
</evidence>
<evidence type="ECO:0000313" key="14">
    <source>
        <dbReference type="EMBL" id="GMM50227.1"/>
    </source>
</evidence>
<comment type="subcellular location">
    <subcellularLocation>
        <location evidence="1">Membrane</location>
        <topology evidence="1">Multi-pass membrane protein</topology>
    </subcellularLocation>
</comment>
<keyword evidence="4" id="KW-0328">Glycosyltransferase</keyword>
<comment type="similarity">
    <text evidence="2">Belongs to the glycosyltransferase 48 family.</text>
</comment>
<dbReference type="Pfam" id="PF14288">
    <property type="entry name" value="FKS1_dom1"/>
    <property type="match status" value="1"/>
</dbReference>
<evidence type="ECO:0000256" key="2">
    <source>
        <dbReference type="ARBA" id="ARBA00009040"/>
    </source>
</evidence>
<evidence type="ECO:0000256" key="8">
    <source>
        <dbReference type="ARBA" id="ARBA00023136"/>
    </source>
</evidence>
<evidence type="ECO:0000256" key="10">
    <source>
        <dbReference type="ARBA" id="ARBA00047777"/>
    </source>
</evidence>
<feature type="transmembrane region" description="Helical" evidence="12">
    <location>
        <begin position="617"/>
        <end position="639"/>
    </location>
</feature>
<feature type="transmembrane region" description="Helical" evidence="12">
    <location>
        <begin position="510"/>
        <end position="531"/>
    </location>
</feature>
<proteinExistence type="inferred from homology"/>
<keyword evidence="6 12" id="KW-0812">Transmembrane</keyword>
<feature type="transmembrane region" description="Helical" evidence="12">
    <location>
        <begin position="1275"/>
        <end position="1297"/>
    </location>
</feature>
<feature type="transmembrane region" description="Helical" evidence="12">
    <location>
        <begin position="423"/>
        <end position="444"/>
    </location>
</feature>
<dbReference type="GO" id="GO:0000148">
    <property type="term" value="C:1,3-beta-D-glucan synthase complex"/>
    <property type="evidence" value="ECO:0007669"/>
    <property type="project" value="InterPro"/>
</dbReference>
<dbReference type="InterPro" id="IPR003440">
    <property type="entry name" value="Glyco_trans_48_dom"/>
</dbReference>
<evidence type="ECO:0000256" key="6">
    <source>
        <dbReference type="ARBA" id="ARBA00022692"/>
    </source>
</evidence>
<evidence type="ECO:0000313" key="15">
    <source>
        <dbReference type="Proteomes" id="UP001362899"/>
    </source>
</evidence>
<dbReference type="Pfam" id="PF23605">
    <property type="entry name" value="FKS1_dom2"/>
    <property type="match status" value="1"/>
</dbReference>
<keyword evidence="15" id="KW-1185">Reference proteome</keyword>
<dbReference type="GO" id="GO:0006075">
    <property type="term" value="P:(1-&gt;3)-beta-D-glucan biosynthetic process"/>
    <property type="evidence" value="ECO:0007669"/>
    <property type="project" value="InterPro"/>
</dbReference>
<evidence type="ECO:0000256" key="5">
    <source>
        <dbReference type="ARBA" id="ARBA00022679"/>
    </source>
</evidence>
<dbReference type="InterPro" id="IPR056261">
    <property type="entry name" value="FKS1-like_dom2"/>
</dbReference>
<accession>A0AAV5RGV3</accession>
<dbReference type="PANTHER" id="PTHR12741:SF97">
    <property type="entry name" value="1,3-BETA-GLUCAN SYNTHASE"/>
    <property type="match status" value="1"/>
</dbReference>
<dbReference type="GO" id="GO:0003843">
    <property type="term" value="F:1,3-beta-D-glucan synthase activity"/>
    <property type="evidence" value="ECO:0007669"/>
    <property type="project" value="UniProtKB-EC"/>
</dbReference>
<dbReference type="EC" id="2.4.1.34" evidence="3"/>
<evidence type="ECO:0000256" key="9">
    <source>
        <dbReference type="ARBA" id="ARBA00031935"/>
    </source>
</evidence>
<organism evidence="14 15">
    <name type="scientific">Starmerella bacillaris</name>
    <name type="common">Yeast</name>
    <name type="synonym">Candida zemplinina</name>
    <dbReference type="NCBI Taxonomy" id="1247836"/>
    <lineage>
        <taxon>Eukaryota</taxon>
        <taxon>Fungi</taxon>
        <taxon>Dikarya</taxon>
        <taxon>Ascomycota</taxon>
        <taxon>Saccharomycotina</taxon>
        <taxon>Dipodascomycetes</taxon>
        <taxon>Dipodascales</taxon>
        <taxon>Trichomonascaceae</taxon>
        <taxon>Starmerella</taxon>
    </lineage>
</organism>
<comment type="catalytic activity">
    <reaction evidence="10">
        <text>[(1-&gt;3)-beta-D-glucosyl](n) + UDP-alpha-D-glucose = [(1-&gt;3)-beta-D-glucosyl](n+1) + UDP + H(+)</text>
        <dbReference type="Rhea" id="RHEA:21476"/>
        <dbReference type="Rhea" id="RHEA-COMP:11146"/>
        <dbReference type="Rhea" id="RHEA-COMP:14303"/>
        <dbReference type="ChEBI" id="CHEBI:15378"/>
        <dbReference type="ChEBI" id="CHEBI:37671"/>
        <dbReference type="ChEBI" id="CHEBI:58223"/>
        <dbReference type="ChEBI" id="CHEBI:58885"/>
        <dbReference type="EC" id="2.4.1.34"/>
    </reaction>
</comment>
<evidence type="ECO:0000259" key="13">
    <source>
        <dbReference type="SMART" id="SM01205"/>
    </source>
</evidence>
<dbReference type="Proteomes" id="UP001362899">
    <property type="component" value="Unassembled WGS sequence"/>
</dbReference>
<dbReference type="Pfam" id="PF02364">
    <property type="entry name" value="Glucan_synthase"/>
    <property type="match status" value="1"/>
</dbReference>